<sequence>MLVVEGDTLLSRDEGEAFPEFEHQALQAADEQLLQIGFQKMLSLGDTEKLQDIRVADDLFGFDTPGFGTGNLLFHGFLVSAGQQAVIEKRVDLAVELPDTPVFLDALVQVKITGGIARHLEKRAAMRPTQFITQRVIFRVALVKLPHVPQVGGREPVSELRHEPPGKGVDDSLAISGTAGSLLLVLHYIFPYLPVSPHEGRIDMMYHLRARFLQDMAHVMQQLFLPFVGRIYFICFFHCSLLYRLPSANILILRQISNGCTALSCLIPCISAFFHDAGLSGQGLTGTGRTILFQLAEITEVTLDEPQDVRFPVEGLVIDHLVRQLSRGAVTLECALADIEHTAQVVIVQKTLPVRQDGKRLLHVPRAQLLNTFQPFREPLHPSVEIFLIQKHGLLLWSVFAPHGTLLQHTADFREGIIQLPVDGRIGDHVIRAEALKGTPADAQVTADLLAVHPFVVYILLIPCTPLFRERGDCSLYFLYTPDKLVIGSRTDHYDFHTPLFFSLLQRSGLYGQLKTRSVRLFLIICSELILNGSCGEEGSVFCRNPLPVLGIFIGRNAIAYCDSTLNGVLIRTGLQRNTRIGSLYGCKYGRSGKFLSRVTGENRPRFFCYIQR</sequence>
<dbReference type="EMBL" id="ABIY02000016">
    <property type="protein sequence ID" value="EDV02768.1"/>
    <property type="molecule type" value="Genomic_DNA"/>
</dbReference>
<reference evidence="1 2" key="1">
    <citation type="submission" date="2008-04" db="EMBL/GenBank/DDBJ databases">
        <title>Draft genome sequence of Bacteroides coprocola (DSM 17136).</title>
        <authorList>
            <person name="Sudarsanam P."/>
            <person name="Ley R."/>
            <person name="Guruge J."/>
            <person name="Turnbaugh P.J."/>
            <person name="Mahowald M."/>
            <person name="Liep D."/>
            <person name="Gordon J."/>
        </authorList>
    </citation>
    <scope>NUCLEOTIDE SEQUENCE [LARGE SCALE GENOMIC DNA]</scope>
    <source>
        <strain evidence="1 2">DSM 17136</strain>
    </source>
</reference>
<gene>
    <name evidence="1" type="ORF">BACCOP_00155</name>
</gene>
<accession>B3JE66</accession>
<reference evidence="1 2" key="2">
    <citation type="submission" date="2008-04" db="EMBL/GenBank/DDBJ databases">
        <authorList>
            <person name="Fulton L."/>
            <person name="Clifton S."/>
            <person name="Fulton B."/>
            <person name="Xu J."/>
            <person name="Minx P."/>
            <person name="Pepin K.H."/>
            <person name="Johnson M."/>
            <person name="Thiruvilangam P."/>
            <person name="Bhonagiri V."/>
            <person name="Nash W.E."/>
            <person name="Mardis E.R."/>
            <person name="Wilson R.K."/>
        </authorList>
    </citation>
    <scope>NUCLEOTIDE SEQUENCE [LARGE SCALE GENOMIC DNA]</scope>
    <source>
        <strain evidence="1 2">DSM 17136</strain>
    </source>
</reference>
<protein>
    <submittedName>
        <fullName evidence="1">Uncharacterized protein</fullName>
    </submittedName>
</protein>
<name>B3JE66_9BACT</name>
<proteinExistence type="predicted"/>
<dbReference type="HOGENOM" id="CLU_445278_0_0_10"/>
<dbReference type="eggNOG" id="ENOG5033YUE">
    <property type="taxonomic scope" value="Bacteria"/>
</dbReference>
<dbReference type="AlphaFoldDB" id="B3JE66"/>
<organism evidence="1 2">
    <name type="scientific">Phocaeicola coprocola DSM 17136</name>
    <dbReference type="NCBI Taxonomy" id="470145"/>
    <lineage>
        <taxon>Bacteria</taxon>
        <taxon>Pseudomonadati</taxon>
        <taxon>Bacteroidota</taxon>
        <taxon>Bacteroidia</taxon>
        <taxon>Bacteroidales</taxon>
        <taxon>Bacteroidaceae</taxon>
        <taxon>Phocaeicola</taxon>
    </lineage>
</organism>
<evidence type="ECO:0000313" key="1">
    <source>
        <dbReference type="EMBL" id="EDV02768.1"/>
    </source>
</evidence>
<evidence type="ECO:0000313" key="2">
    <source>
        <dbReference type="Proteomes" id="UP000003146"/>
    </source>
</evidence>
<dbReference type="Proteomes" id="UP000003146">
    <property type="component" value="Unassembled WGS sequence"/>
</dbReference>
<comment type="caution">
    <text evidence="1">The sequence shown here is derived from an EMBL/GenBank/DDBJ whole genome shotgun (WGS) entry which is preliminary data.</text>
</comment>